<dbReference type="InterPro" id="IPR050559">
    <property type="entry name" value="P-Pant_transferase_sf"/>
</dbReference>
<dbReference type="Gene3D" id="3.90.470.20">
    <property type="entry name" value="4'-phosphopantetheinyl transferase domain"/>
    <property type="match status" value="2"/>
</dbReference>
<evidence type="ECO:0000256" key="3">
    <source>
        <dbReference type="ARBA" id="ARBA00022679"/>
    </source>
</evidence>
<comment type="similarity">
    <text evidence="2">Belongs to the P-Pant transferase superfamily. Gsp/Sfp/HetI/AcpT family.</text>
</comment>
<organism evidence="8 9">
    <name type="scientific">Flavilitoribacter nigricans (strain ATCC 23147 / DSM 23189 / NBRC 102662 / NCIMB 1420 / SS-2)</name>
    <name type="common">Lewinella nigricans</name>
    <dbReference type="NCBI Taxonomy" id="1122177"/>
    <lineage>
        <taxon>Bacteria</taxon>
        <taxon>Pseudomonadati</taxon>
        <taxon>Bacteroidota</taxon>
        <taxon>Saprospiria</taxon>
        <taxon>Saprospirales</taxon>
        <taxon>Lewinellaceae</taxon>
        <taxon>Flavilitoribacter</taxon>
    </lineage>
</organism>
<evidence type="ECO:0000256" key="2">
    <source>
        <dbReference type="ARBA" id="ARBA00010990"/>
    </source>
</evidence>
<feature type="domain" description="4'-phosphopantetheinyl transferase N-terminal" evidence="7">
    <location>
        <begin position="32"/>
        <end position="110"/>
    </location>
</feature>
<comment type="caution">
    <text evidence="8">The sequence shown here is derived from an EMBL/GenBank/DDBJ whole genome shotgun (WGS) entry which is preliminary data.</text>
</comment>
<dbReference type="GO" id="GO:0005829">
    <property type="term" value="C:cytosol"/>
    <property type="evidence" value="ECO:0007669"/>
    <property type="project" value="TreeGrafter"/>
</dbReference>
<comment type="cofactor">
    <cofactor evidence="1">
        <name>Mg(2+)</name>
        <dbReference type="ChEBI" id="CHEBI:18420"/>
    </cofactor>
</comment>
<keyword evidence="9" id="KW-1185">Reference proteome</keyword>
<sequence length="240" mass="27532">MWKEAPEIALPVAGEVHLWKVELTVPAPTLDHYQTIIAQEEKERAAKFYFEKDRHQYIVGRARLRLLLGRYLDLAPQAVRFEFNQFGKPNFPNEQGLQFNISHSGGLAVMGFTRDAAIGVDLEKINPNIEVKLIASRFFAEVEKRQILALPTERQASAFYRCWTSKEAFIKAHGQGLSLPLDQFEVEIHPDRKAALKNVHWEPELVESWSIIDFVPEDGFVGAVMCDTTIERVRCYSYLK</sequence>
<protein>
    <submittedName>
        <fullName evidence="8">Phosphopantetheine-protein transferase</fullName>
    </submittedName>
</protein>
<dbReference type="Pfam" id="PF22624">
    <property type="entry name" value="AASDHPPT_N"/>
    <property type="match status" value="1"/>
</dbReference>
<dbReference type="InterPro" id="IPR008278">
    <property type="entry name" value="4-PPantetheinyl_Trfase_dom"/>
</dbReference>
<dbReference type="OrthoDB" id="9808281at2"/>
<dbReference type="GO" id="GO:0000287">
    <property type="term" value="F:magnesium ion binding"/>
    <property type="evidence" value="ECO:0007669"/>
    <property type="project" value="InterPro"/>
</dbReference>
<dbReference type="EMBL" id="PDUD01000001">
    <property type="protein sequence ID" value="PHN08618.1"/>
    <property type="molecule type" value="Genomic_DNA"/>
</dbReference>
<evidence type="ECO:0000256" key="1">
    <source>
        <dbReference type="ARBA" id="ARBA00001946"/>
    </source>
</evidence>
<evidence type="ECO:0000256" key="5">
    <source>
        <dbReference type="ARBA" id="ARBA00022842"/>
    </source>
</evidence>
<keyword evidence="5" id="KW-0460">Magnesium</keyword>
<feature type="domain" description="4'-phosphopantetheinyl transferase" evidence="6">
    <location>
        <begin position="117"/>
        <end position="200"/>
    </location>
</feature>
<gene>
    <name evidence="8" type="ORF">CRP01_01515</name>
</gene>
<evidence type="ECO:0000313" key="8">
    <source>
        <dbReference type="EMBL" id="PHN08618.1"/>
    </source>
</evidence>
<dbReference type="Proteomes" id="UP000223913">
    <property type="component" value="Unassembled WGS sequence"/>
</dbReference>
<accession>A0A2D0NJK8</accession>
<reference evidence="8 9" key="1">
    <citation type="submission" date="2017-10" db="EMBL/GenBank/DDBJ databases">
        <title>The draft genome sequence of Lewinella nigricans NBRC 102662.</title>
        <authorList>
            <person name="Wang K."/>
        </authorList>
    </citation>
    <scope>NUCLEOTIDE SEQUENCE [LARGE SCALE GENOMIC DNA]</scope>
    <source>
        <strain evidence="8 9">NBRC 102662</strain>
    </source>
</reference>
<dbReference type="GO" id="GO:0006633">
    <property type="term" value="P:fatty acid biosynthetic process"/>
    <property type="evidence" value="ECO:0007669"/>
    <property type="project" value="InterPro"/>
</dbReference>
<dbReference type="PANTHER" id="PTHR12215:SF10">
    <property type="entry name" value="L-AMINOADIPATE-SEMIALDEHYDE DEHYDROGENASE-PHOSPHOPANTETHEINYL TRANSFERASE"/>
    <property type="match status" value="1"/>
</dbReference>
<dbReference type="InterPro" id="IPR004568">
    <property type="entry name" value="Ppantetheine-prot_Trfase_dom"/>
</dbReference>
<evidence type="ECO:0000313" key="9">
    <source>
        <dbReference type="Proteomes" id="UP000223913"/>
    </source>
</evidence>
<proteinExistence type="inferred from homology"/>
<dbReference type="InterPro" id="IPR055066">
    <property type="entry name" value="AASDHPPT_N"/>
</dbReference>
<name>A0A2D0NJK8_FLAN2</name>
<dbReference type="AlphaFoldDB" id="A0A2D0NJK8"/>
<dbReference type="GO" id="GO:0008897">
    <property type="term" value="F:holo-[acyl-carrier-protein] synthase activity"/>
    <property type="evidence" value="ECO:0007669"/>
    <property type="project" value="InterPro"/>
</dbReference>
<keyword evidence="3 8" id="KW-0808">Transferase</keyword>
<evidence type="ECO:0000256" key="4">
    <source>
        <dbReference type="ARBA" id="ARBA00022723"/>
    </source>
</evidence>
<dbReference type="InterPro" id="IPR037143">
    <property type="entry name" value="4-PPantetheinyl_Trfase_dom_sf"/>
</dbReference>
<dbReference type="PANTHER" id="PTHR12215">
    <property type="entry name" value="PHOSPHOPANTETHEINE TRANSFERASE"/>
    <property type="match status" value="1"/>
</dbReference>
<dbReference type="NCBIfam" id="TIGR00556">
    <property type="entry name" value="pantethn_trn"/>
    <property type="match status" value="1"/>
</dbReference>
<dbReference type="RefSeq" id="WP_099148208.1">
    <property type="nucleotide sequence ID" value="NZ_PDUD01000001.1"/>
</dbReference>
<dbReference type="SUPFAM" id="SSF56214">
    <property type="entry name" value="4'-phosphopantetheinyl transferase"/>
    <property type="match status" value="2"/>
</dbReference>
<evidence type="ECO:0000259" key="7">
    <source>
        <dbReference type="Pfam" id="PF22624"/>
    </source>
</evidence>
<dbReference type="GO" id="GO:0019878">
    <property type="term" value="P:lysine biosynthetic process via aminoadipic acid"/>
    <property type="evidence" value="ECO:0007669"/>
    <property type="project" value="TreeGrafter"/>
</dbReference>
<dbReference type="Pfam" id="PF01648">
    <property type="entry name" value="ACPS"/>
    <property type="match status" value="1"/>
</dbReference>
<evidence type="ECO:0000259" key="6">
    <source>
        <dbReference type="Pfam" id="PF01648"/>
    </source>
</evidence>
<keyword evidence="4" id="KW-0479">Metal-binding</keyword>